<feature type="compositionally biased region" description="Low complexity" evidence="3">
    <location>
        <begin position="1"/>
        <end position="24"/>
    </location>
</feature>
<evidence type="ECO:0000313" key="6">
    <source>
        <dbReference type="Proteomes" id="UP000693970"/>
    </source>
</evidence>
<feature type="compositionally biased region" description="Low complexity" evidence="3">
    <location>
        <begin position="430"/>
        <end position="446"/>
    </location>
</feature>
<feature type="compositionally biased region" description="Low complexity" evidence="3">
    <location>
        <begin position="35"/>
        <end position="46"/>
    </location>
</feature>
<evidence type="ECO:0000256" key="3">
    <source>
        <dbReference type="SAM" id="MobiDB-lite"/>
    </source>
</evidence>
<dbReference type="EMBL" id="JAGRRH010000001">
    <property type="protein sequence ID" value="KAG7374102.1"/>
    <property type="molecule type" value="Genomic_DNA"/>
</dbReference>
<accession>A0A9K3M4X7</accession>
<feature type="compositionally biased region" description="Polar residues" evidence="3">
    <location>
        <begin position="228"/>
        <end position="244"/>
    </location>
</feature>
<keyword evidence="6" id="KW-1185">Reference proteome</keyword>
<sequence length="492" mass="53450">MSTSAAAIATTTTTTTLETIPEAASGAEASNSVETTTAVGSTTTTTGRNVGDDKNSNNKIKKRPRSDTETSTSAAEKSENTKKKSEYLASFTAASAPTLKPLLESSLYDMVQGLPRTEMKLIIEEAKQCEQALEEELELLKQALKEEQKKKSAENMEGTIKNESKDDTAAVDLMLESDVTPPDHYWTVSSLLGRLRHDLTTPLPPNSQLRLLRETPAAPPISKKRKSNSGGPVTSEDGTVSGRITPNFTGILGNSEISQFERLKQIQKHPDYKVQHETPDKLLAVWKKISTHRSSLVFRRPVNPKDAPGYSDRIHFPMDLSLIRKLIVNQTIRSYHDIAMRIHLIGHNCVKYNGRESDYALVTREFESYSAEFLMNATLNHGTSNAMPMPPNPMGRPAKKRSGTPTVFPSITTGPGMTSDTTGSKQNVVPSSSATSSAPLPPSNASGTEIPQNAINTLGVDTKETSTAFSTAPSNETKKNGTEESKNSVESK</sequence>
<name>A0A9K3M4X7_9STRA</name>
<feature type="region of interest" description="Disordered" evidence="3">
    <location>
        <begin position="202"/>
        <end position="244"/>
    </location>
</feature>
<dbReference type="PANTHER" id="PTHR15398">
    <property type="entry name" value="BROMODOMAIN-CONTAINING PROTEIN 8"/>
    <property type="match status" value="1"/>
</dbReference>
<feature type="compositionally biased region" description="Polar residues" evidence="3">
    <location>
        <begin position="403"/>
        <end position="429"/>
    </location>
</feature>
<gene>
    <name evidence="5" type="ORF">IV203_013197</name>
</gene>
<feature type="compositionally biased region" description="Basic and acidic residues" evidence="3">
    <location>
        <begin position="476"/>
        <end position="492"/>
    </location>
</feature>
<dbReference type="SMART" id="SM00297">
    <property type="entry name" value="BROMO"/>
    <property type="match status" value="1"/>
</dbReference>
<evidence type="ECO:0000256" key="1">
    <source>
        <dbReference type="PROSITE-ProRule" id="PRU00035"/>
    </source>
</evidence>
<dbReference type="GO" id="GO:0035267">
    <property type="term" value="C:NuA4 histone acetyltransferase complex"/>
    <property type="evidence" value="ECO:0007669"/>
    <property type="project" value="TreeGrafter"/>
</dbReference>
<keyword evidence="1" id="KW-0103">Bromodomain</keyword>
<feature type="region of interest" description="Disordered" evidence="3">
    <location>
        <begin position="384"/>
        <end position="492"/>
    </location>
</feature>
<dbReference type="PANTHER" id="PTHR15398:SF4">
    <property type="entry name" value="BROMODOMAIN-CONTAINING PROTEIN 8 ISOFORM X1"/>
    <property type="match status" value="1"/>
</dbReference>
<feature type="compositionally biased region" description="Polar residues" evidence="3">
    <location>
        <begin position="465"/>
        <end position="475"/>
    </location>
</feature>
<feature type="region of interest" description="Disordered" evidence="3">
    <location>
        <begin position="1"/>
        <end position="84"/>
    </location>
</feature>
<feature type="compositionally biased region" description="Polar residues" evidence="3">
    <location>
        <begin position="447"/>
        <end position="456"/>
    </location>
</feature>
<reference evidence="5" key="2">
    <citation type="submission" date="2021-04" db="EMBL/GenBank/DDBJ databases">
        <authorList>
            <person name="Podell S."/>
        </authorList>
    </citation>
    <scope>NUCLEOTIDE SEQUENCE</scope>
    <source>
        <strain evidence="5">Hildebrandi</strain>
    </source>
</reference>
<reference evidence="5" key="1">
    <citation type="journal article" date="2021" name="Sci. Rep.">
        <title>Diploid genomic architecture of Nitzschia inconspicua, an elite biomass production diatom.</title>
        <authorList>
            <person name="Oliver A."/>
            <person name="Podell S."/>
            <person name="Pinowska A."/>
            <person name="Traller J.C."/>
            <person name="Smith S.R."/>
            <person name="McClure R."/>
            <person name="Beliaev A."/>
            <person name="Bohutskyi P."/>
            <person name="Hill E.A."/>
            <person name="Rabines A."/>
            <person name="Zheng H."/>
            <person name="Allen L.Z."/>
            <person name="Kuo A."/>
            <person name="Grigoriev I.V."/>
            <person name="Allen A.E."/>
            <person name="Hazlebeck D."/>
            <person name="Allen E.E."/>
        </authorList>
    </citation>
    <scope>NUCLEOTIDE SEQUENCE</scope>
    <source>
        <strain evidence="5">Hildebrandi</strain>
    </source>
</reference>
<dbReference type="OrthoDB" id="1742084at2759"/>
<dbReference type="PROSITE" id="PS50014">
    <property type="entry name" value="BROMODOMAIN_2"/>
    <property type="match status" value="1"/>
</dbReference>
<keyword evidence="2" id="KW-0175">Coiled coil</keyword>
<organism evidence="5 6">
    <name type="scientific">Nitzschia inconspicua</name>
    <dbReference type="NCBI Taxonomy" id="303405"/>
    <lineage>
        <taxon>Eukaryota</taxon>
        <taxon>Sar</taxon>
        <taxon>Stramenopiles</taxon>
        <taxon>Ochrophyta</taxon>
        <taxon>Bacillariophyta</taxon>
        <taxon>Bacillariophyceae</taxon>
        <taxon>Bacillariophycidae</taxon>
        <taxon>Bacillariales</taxon>
        <taxon>Bacillariaceae</taxon>
        <taxon>Nitzschia</taxon>
    </lineage>
</organism>
<dbReference type="InterPro" id="IPR001487">
    <property type="entry name" value="Bromodomain"/>
</dbReference>
<proteinExistence type="predicted"/>
<dbReference type="Proteomes" id="UP000693970">
    <property type="component" value="Unassembled WGS sequence"/>
</dbReference>
<comment type="caution">
    <text evidence="5">The sequence shown here is derived from an EMBL/GenBank/DDBJ whole genome shotgun (WGS) entry which is preliminary data.</text>
</comment>
<evidence type="ECO:0000313" key="5">
    <source>
        <dbReference type="EMBL" id="KAG7374102.1"/>
    </source>
</evidence>
<protein>
    <submittedName>
        <fullName evidence="5">Bromodomain containing protein</fullName>
    </submittedName>
</protein>
<feature type="domain" description="Bromo" evidence="4">
    <location>
        <begin position="290"/>
        <end position="360"/>
    </location>
</feature>
<feature type="coiled-coil region" evidence="2">
    <location>
        <begin position="119"/>
        <end position="157"/>
    </location>
</feature>
<dbReference type="AlphaFoldDB" id="A0A9K3M4X7"/>
<evidence type="ECO:0000256" key="2">
    <source>
        <dbReference type="SAM" id="Coils"/>
    </source>
</evidence>
<evidence type="ECO:0000259" key="4">
    <source>
        <dbReference type="PROSITE" id="PS50014"/>
    </source>
</evidence>
<dbReference type="Pfam" id="PF00439">
    <property type="entry name" value="Bromodomain"/>
    <property type="match status" value="1"/>
</dbReference>